<accession>A0A517J8D6</accession>
<reference evidence="1" key="1">
    <citation type="submission" date="2019-07" db="EMBL/GenBank/DDBJ databases">
        <title>Comparative genomics of plasmid bearing Staphylococcus aureus strains isolated from various retail meats.</title>
        <authorList>
            <person name="Neyaz L."/>
            <person name="Karki A.B."/>
            <person name="Fakhr M.K."/>
        </authorList>
    </citation>
    <scope>NUCLEOTIDE SEQUENCE</scope>
    <source>
        <strain evidence="1">B3-4A</strain>
        <plasmid evidence="1">pSALNBL118</plasmid>
    </source>
</reference>
<protein>
    <submittedName>
        <fullName evidence="1">DUF3113 family protein</fullName>
    </submittedName>
</protein>
<evidence type="ECO:0000313" key="1">
    <source>
        <dbReference type="EMBL" id="QDS42804.1"/>
    </source>
</evidence>
<dbReference type="EMBL" id="CP042021">
    <property type="protein sequence ID" value="QDS42804.1"/>
    <property type="molecule type" value="Genomic_DNA"/>
</dbReference>
<gene>
    <name evidence="1" type="ORF">FP479_14625</name>
</gene>
<sequence>MRQQQAYINATIDIRIPTEVEYHHFDDVDKEKEALADYLYNNPDEILEYDSITIRHAYIEVE</sequence>
<dbReference type="Pfam" id="PF11310">
    <property type="entry name" value="DUF3113"/>
    <property type="match status" value="1"/>
</dbReference>
<keyword evidence="1" id="KW-0614">Plasmid</keyword>
<name>A0A517J8D6_STAAU</name>
<proteinExistence type="predicted"/>
<dbReference type="RefSeq" id="WP_145377562.1">
    <property type="nucleotide sequence ID" value="NZ_CP042021.1"/>
</dbReference>
<dbReference type="InterPro" id="IPR021461">
    <property type="entry name" value="DUF3113"/>
</dbReference>
<organism evidence="1">
    <name type="scientific">Staphylococcus aureus</name>
    <dbReference type="NCBI Taxonomy" id="1280"/>
    <lineage>
        <taxon>Bacteria</taxon>
        <taxon>Bacillati</taxon>
        <taxon>Bacillota</taxon>
        <taxon>Bacilli</taxon>
        <taxon>Bacillales</taxon>
        <taxon>Staphylococcaceae</taxon>
        <taxon>Staphylococcus</taxon>
    </lineage>
</organism>
<dbReference type="AlphaFoldDB" id="A0A517J8D6"/>
<geneLocation type="plasmid" evidence="1">
    <name>pSALNBL118</name>
</geneLocation>